<feature type="region of interest" description="Disordered" evidence="1">
    <location>
        <begin position="115"/>
        <end position="134"/>
    </location>
</feature>
<reference evidence="2 3" key="1">
    <citation type="submission" date="2019-06" db="EMBL/GenBank/DDBJ databases">
        <title>Genomic Encyclopedia of Type Strains, Phase IV (KMG-V): Genome sequencing to study the core and pangenomes of soil and plant-associated prokaryotes.</title>
        <authorList>
            <person name="Whitman W."/>
        </authorList>
    </citation>
    <scope>NUCLEOTIDE SEQUENCE [LARGE SCALE GENOMIC DNA]</scope>
    <source>
        <strain evidence="2 3">BR 12005</strain>
    </source>
</reference>
<comment type="caution">
    <text evidence="2">The sequence shown here is derived from an EMBL/GenBank/DDBJ whole genome shotgun (WGS) entry which is preliminary data.</text>
</comment>
<evidence type="ECO:0000313" key="3">
    <source>
        <dbReference type="Proteomes" id="UP000320516"/>
    </source>
</evidence>
<name>A0A560JHX4_9PROT</name>
<dbReference type="Pfam" id="PF08985">
    <property type="entry name" value="DP-EP"/>
    <property type="match status" value="1"/>
</dbReference>
<evidence type="ECO:0000313" key="2">
    <source>
        <dbReference type="EMBL" id="TWB70752.1"/>
    </source>
</evidence>
<dbReference type="InterPro" id="IPR015078">
    <property type="entry name" value="DP-EP"/>
</dbReference>
<accession>A0A560JHX4</accession>
<sequence length="134" mass="14252">MATTVIPITVTITPDEAGYTWTYDGPGVDPSSGNITLSDQNPTQIVYQLADGLQDTYNLVFANLSPAHCVTAQVTQITYGDSVITIDDANVWGATGRQPFGFILVARLNDDTGTAILSPDPEVDNNPPSRPPAE</sequence>
<gene>
    <name evidence="2" type="ORF">FBZ87_107136</name>
</gene>
<dbReference type="EMBL" id="VITV01000007">
    <property type="protein sequence ID" value="TWB70752.1"/>
    <property type="molecule type" value="Genomic_DNA"/>
</dbReference>
<dbReference type="Proteomes" id="UP000320516">
    <property type="component" value="Unassembled WGS sequence"/>
</dbReference>
<evidence type="ECO:0000256" key="1">
    <source>
        <dbReference type="SAM" id="MobiDB-lite"/>
    </source>
</evidence>
<organism evidence="2 3">
    <name type="scientific">Nitrospirillum amazonense</name>
    <dbReference type="NCBI Taxonomy" id="28077"/>
    <lineage>
        <taxon>Bacteria</taxon>
        <taxon>Pseudomonadati</taxon>
        <taxon>Pseudomonadota</taxon>
        <taxon>Alphaproteobacteria</taxon>
        <taxon>Rhodospirillales</taxon>
        <taxon>Azospirillaceae</taxon>
        <taxon>Nitrospirillum</taxon>
    </lineage>
</organism>
<dbReference type="RefSeq" id="WP_145612290.1">
    <property type="nucleotide sequence ID" value="NZ_JARPAF010000001.1"/>
</dbReference>
<protein>
    <submittedName>
        <fullName evidence="2">Uncharacterized protein DUF1888</fullName>
    </submittedName>
</protein>
<dbReference type="AlphaFoldDB" id="A0A560JHX4"/>
<proteinExistence type="predicted"/>